<dbReference type="Proteomes" id="UP000604475">
    <property type="component" value="Unassembled WGS sequence"/>
</dbReference>
<organism evidence="3 4">
    <name type="scientific">Frankia nepalensis</name>
    <dbReference type="NCBI Taxonomy" id="1836974"/>
    <lineage>
        <taxon>Bacteria</taxon>
        <taxon>Bacillati</taxon>
        <taxon>Actinomycetota</taxon>
        <taxon>Actinomycetes</taxon>
        <taxon>Frankiales</taxon>
        <taxon>Frankiaceae</taxon>
        <taxon>Frankia</taxon>
    </lineage>
</organism>
<feature type="compositionally biased region" description="Basic and acidic residues" evidence="1">
    <location>
        <begin position="70"/>
        <end position="82"/>
    </location>
</feature>
<dbReference type="EMBL" id="JAEACQ010000123">
    <property type="protein sequence ID" value="MBL7626243.1"/>
    <property type="molecule type" value="Genomic_DNA"/>
</dbReference>
<comment type="caution">
    <text evidence="3">The sequence shown here is derived from an EMBL/GenBank/DDBJ whole genome shotgun (WGS) entry which is preliminary data.</text>
</comment>
<protein>
    <submittedName>
        <fullName evidence="3">Uncharacterized protein</fullName>
    </submittedName>
</protein>
<feature type="compositionally biased region" description="Pro residues" evidence="1">
    <location>
        <begin position="83"/>
        <end position="94"/>
    </location>
</feature>
<evidence type="ECO:0000256" key="1">
    <source>
        <dbReference type="SAM" id="MobiDB-lite"/>
    </source>
</evidence>
<evidence type="ECO:0000313" key="4">
    <source>
        <dbReference type="Proteomes" id="UP000604475"/>
    </source>
</evidence>
<keyword evidence="4" id="KW-1185">Reference proteome</keyword>
<dbReference type="AlphaFoldDB" id="A0A937RH28"/>
<accession>A0A937RH28</accession>
<evidence type="ECO:0000256" key="2">
    <source>
        <dbReference type="SAM" id="Phobius"/>
    </source>
</evidence>
<keyword evidence="2" id="KW-1133">Transmembrane helix</keyword>
<gene>
    <name evidence="3" type="ORF">I7412_03435</name>
</gene>
<feature type="transmembrane region" description="Helical" evidence="2">
    <location>
        <begin position="192"/>
        <end position="213"/>
    </location>
</feature>
<keyword evidence="2" id="KW-0472">Membrane</keyword>
<feature type="compositionally biased region" description="Basic and acidic residues" evidence="1">
    <location>
        <begin position="110"/>
        <end position="120"/>
    </location>
</feature>
<feature type="compositionally biased region" description="Basic and acidic residues" evidence="1">
    <location>
        <begin position="1"/>
        <end position="10"/>
    </location>
</feature>
<sequence length="298" mass="31030">MSTHDPDAPRPSDGSGLPGPDPVWPAQPARVREPDEPWLPDTGWSATRDGGWPPGAPWLADLGWPTDNAGPHDADYASDRPDPGLPPVDPPGPTPGDATSGLDPSTGQRWWERPTVDRSAGRSGSGWHLHAGVAGSGWDDGQRWADGFGGTGWVPPGPAPTWPITPTPVPGWTAPRGAAPWPEPRRERTLRWLAAAVLAALLTLSGLTVWLLLHRPTSDCPPNPAQVQVPGLAVSAACAGGHDDDDPVDPRRGGQPSADPTTAPSPGELVETGAGHPTRTALPAAPVRQGRAVSCSRC</sequence>
<feature type="region of interest" description="Disordered" evidence="1">
    <location>
        <begin position="1"/>
        <end position="151"/>
    </location>
</feature>
<reference evidence="3" key="1">
    <citation type="submission" date="2020-12" db="EMBL/GenBank/DDBJ databases">
        <title>Genomic characterization of non-nitrogen-fixing Frankia strains.</title>
        <authorList>
            <person name="Carlos-Shanley C."/>
            <person name="Guerra T."/>
            <person name="Hahn D."/>
        </authorList>
    </citation>
    <scope>NUCLEOTIDE SEQUENCE</scope>
    <source>
        <strain evidence="3">CN6</strain>
    </source>
</reference>
<name>A0A937RH28_9ACTN</name>
<proteinExistence type="predicted"/>
<feature type="region of interest" description="Disordered" evidence="1">
    <location>
        <begin position="237"/>
        <end position="298"/>
    </location>
</feature>
<evidence type="ECO:0000313" key="3">
    <source>
        <dbReference type="EMBL" id="MBL7626243.1"/>
    </source>
</evidence>
<keyword evidence="2" id="KW-0812">Transmembrane</keyword>
<dbReference type="RefSeq" id="WP_202998760.1">
    <property type="nucleotide sequence ID" value="NZ_JADWYU010000142.1"/>
</dbReference>